<dbReference type="PANTHER" id="PTHR11601">
    <property type="entry name" value="CYSTEINE DESULFURYLASE FAMILY MEMBER"/>
    <property type="match status" value="1"/>
</dbReference>
<dbReference type="InterPro" id="IPR015422">
    <property type="entry name" value="PyrdxlP-dep_Trfase_small"/>
</dbReference>
<proteinExistence type="inferred from homology"/>
<feature type="compositionally biased region" description="Basic and acidic residues" evidence="4">
    <location>
        <begin position="218"/>
        <end position="230"/>
    </location>
</feature>
<sequence>MTHPALADGPIYLDYNATTPVDPRVSEAMMPHLTTIFGNPSSSHPYGAGPKRALAAARGQVAALIGAHPTQVVFTGSGSEANLLALRGAVLASGHPSPHVITQATEHPAILETCRALQRLHGVRVTVLPVGADGLVEPAALAEALHADTVLTHRHGALFHTDAAQAAGKSHPCGYDEGSHNSWVGGSSRRGRQRPYRGMSGRRPSQARPRTQLTRVGTTRERVHDGGGAS</sequence>
<dbReference type="Pfam" id="PF00266">
    <property type="entry name" value="Aminotran_5"/>
    <property type="match status" value="1"/>
</dbReference>
<organism evidence="6 7">
    <name type="scientific">Kribbella sancticallisti</name>
    <dbReference type="NCBI Taxonomy" id="460087"/>
    <lineage>
        <taxon>Bacteria</taxon>
        <taxon>Bacillati</taxon>
        <taxon>Actinomycetota</taxon>
        <taxon>Actinomycetes</taxon>
        <taxon>Propionibacteriales</taxon>
        <taxon>Kribbellaceae</taxon>
        <taxon>Kribbella</taxon>
    </lineage>
</organism>
<feature type="domain" description="Aminotransferase class V" evidence="5">
    <location>
        <begin position="11"/>
        <end position="151"/>
    </location>
</feature>
<gene>
    <name evidence="6" type="ORF">GCM10009789_11130</name>
</gene>
<dbReference type="SUPFAM" id="SSF53383">
    <property type="entry name" value="PLP-dependent transferases"/>
    <property type="match status" value="1"/>
</dbReference>
<evidence type="ECO:0000259" key="5">
    <source>
        <dbReference type="Pfam" id="PF00266"/>
    </source>
</evidence>
<comment type="catalytic activity">
    <reaction evidence="3">
        <text>(sulfur carrier)-H + L-cysteine = (sulfur carrier)-SH + L-alanine</text>
        <dbReference type="Rhea" id="RHEA:43892"/>
        <dbReference type="Rhea" id="RHEA-COMP:14737"/>
        <dbReference type="Rhea" id="RHEA-COMP:14739"/>
        <dbReference type="ChEBI" id="CHEBI:29917"/>
        <dbReference type="ChEBI" id="CHEBI:35235"/>
        <dbReference type="ChEBI" id="CHEBI:57972"/>
        <dbReference type="ChEBI" id="CHEBI:64428"/>
        <dbReference type="EC" id="2.8.1.7"/>
    </reaction>
</comment>
<comment type="caution">
    <text evidence="6">The sequence shown here is derived from an EMBL/GenBank/DDBJ whole genome shotgun (WGS) entry which is preliminary data.</text>
</comment>
<feature type="compositionally biased region" description="Polar residues" evidence="4">
    <location>
        <begin position="208"/>
        <end position="217"/>
    </location>
</feature>
<evidence type="ECO:0000256" key="1">
    <source>
        <dbReference type="ARBA" id="ARBA00001933"/>
    </source>
</evidence>
<protein>
    <recommendedName>
        <fullName evidence="5">Aminotransferase class V domain-containing protein</fullName>
    </recommendedName>
</protein>
<dbReference type="Gene3D" id="3.90.1150.10">
    <property type="entry name" value="Aspartate Aminotransferase, domain 1"/>
    <property type="match status" value="1"/>
</dbReference>
<comment type="similarity">
    <text evidence="2">Belongs to the class-V pyridoxal-phosphate-dependent aminotransferase family. NifS/IscS subfamily.</text>
</comment>
<keyword evidence="7" id="KW-1185">Reference proteome</keyword>
<dbReference type="EMBL" id="BAAAOS010000007">
    <property type="protein sequence ID" value="GAA1559541.1"/>
    <property type="molecule type" value="Genomic_DNA"/>
</dbReference>
<dbReference type="InterPro" id="IPR015421">
    <property type="entry name" value="PyrdxlP-dep_Trfase_major"/>
</dbReference>
<accession>A0ABP4NFG4</accession>
<evidence type="ECO:0000256" key="3">
    <source>
        <dbReference type="ARBA" id="ARBA00050776"/>
    </source>
</evidence>
<dbReference type="Proteomes" id="UP001500393">
    <property type="component" value="Unassembled WGS sequence"/>
</dbReference>
<dbReference type="PANTHER" id="PTHR11601:SF34">
    <property type="entry name" value="CYSTEINE DESULFURASE"/>
    <property type="match status" value="1"/>
</dbReference>
<feature type="region of interest" description="Disordered" evidence="4">
    <location>
        <begin position="178"/>
        <end position="230"/>
    </location>
</feature>
<dbReference type="InterPro" id="IPR000192">
    <property type="entry name" value="Aminotrans_V_dom"/>
</dbReference>
<dbReference type="Gene3D" id="3.40.640.10">
    <property type="entry name" value="Type I PLP-dependent aspartate aminotransferase-like (Major domain)"/>
    <property type="match status" value="1"/>
</dbReference>
<evidence type="ECO:0000256" key="2">
    <source>
        <dbReference type="ARBA" id="ARBA00006490"/>
    </source>
</evidence>
<comment type="cofactor">
    <cofactor evidence="1">
        <name>pyridoxal 5'-phosphate</name>
        <dbReference type="ChEBI" id="CHEBI:597326"/>
    </cofactor>
</comment>
<reference evidence="7" key="1">
    <citation type="journal article" date="2019" name="Int. J. Syst. Evol. Microbiol.">
        <title>The Global Catalogue of Microorganisms (GCM) 10K type strain sequencing project: providing services to taxonomists for standard genome sequencing and annotation.</title>
        <authorList>
            <consortium name="The Broad Institute Genomics Platform"/>
            <consortium name="The Broad Institute Genome Sequencing Center for Infectious Disease"/>
            <person name="Wu L."/>
            <person name="Ma J."/>
        </authorList>
    </citation>
    <scope>NUCLEOTIDE SEQUENCE [LARGE SCALE GENOMIC DNA]</scope>
    <source>
        <strain evidence="7">JCM 14969</strain>
    </source>
</reference>
<evidence type="ECO:0000313" key="7">
    <source>
        <dbReference type="Proteomes" id="UP001500393"/>
    </source>
</evidence>
<name>A0ABP4NFG4_9ACTN</name>
<dbReference type="InterPro" id="IPR015424">
    <property type="entry name" value="PyrdxlP-dep_Trfase"/>
</dbReference>
<evidence type="ECO:0000256" key="4">
    <source>
        <dbReference type="SAM" id="MobiDB-lite"/>
    </source>
</evidence>
<evidence type="ECO:0000313" key="6">
    <source>
        <dbReference type="EMBL" id="GAA1559541.1"/>
    </source>
</evidence>